<name>A0A1V6R2Q0_9EURO</name>
<feature type="region of interest" description="Disordered" evidence="1">
    <location>
        <begin position="170"/>
        <end position="215"/>
    </location>
</feature>
<feature type="region of interest" description="Disordered" evidence="1">
    <location>
        <begin position="557"/>
        <end position="659"/>
    </location>
</feature>
<feature type="compositionally biased region" description="Low complexity" evidence="1">
    <location>
        <begin position="574"/>
        <end position="583"/>
    </location>
</feature>
<dbReference type="Proteomes" id="UP000191518">
    <property type="component" value="Unassembled WGS sequence"/>
</dbReference>
<dbReference type="SUPFAM" id="SSF56112">
    <property type="entry name" value="Protein kinase-like (PK-like)"/>
    <property type="match status" value="1"/>
</dbReference>
<dbReference type="STRING" id="29845.A0A1V6R2Q0"/>
<dbReference type="Gene3D" id="1.10.510.10">
    <property type="entry name" value="Transferase(Phosphotransferase) domain 1"/>
    <property type="match status" value="1"/>
</dbReference>
<feature type="compositionally biased region" description="Polar residues" evidence="1">
    <location>
        <begin position="558"/>
        <end position="571"/>
    </location>
</feature>
<dbReference type="EMBL" id="MDYP01000104">
    <property type="protein sequence ID" value="OQD95764.1"/>
    <property type="molecule type" value="Genomic_DNA"/>
</dbReference>
<evidence type="ECO:0000256" key="1">
    <source>
        <dbReference type="SAM" id="MobiDB-lite"/>
    </source>
</evidence>
<evidence type="ECO:0000313" key="3">
    <source>
        <dbReference type="Proteomes" id="UP000191518"/>
    </source>
</evidence>
<comment type="caution">
    <text evidence="2">The sequence shown here is derived from an EMBL/GenBank/DDBJ whole genome shotgun (WGS) entry which is preliminary data.</text>
</comment>
<feature type="region of interest" description="Disordered" evidence="1">
    <location>
        <begin position="1"/>
        <end position="33"/>
    </location>
</feature>
<dbReference type="AlphaFoldDB" id="A0A1V6R2Q0"/>
<organism evidence="2 3">
    <name type="scientific">Penicillium vulpinum</name>
    <dbReference type="NCBI Taxonomy" id="29845"/>
    <lineage>
        <taxon>Eukaryota</taxon>
        <taxon>Fungi</taxon>
        <taxon>Dikarya</taxon>
        <taxon>Ascomycota</taxon>
        <taxon>Pezizomycotina</taxon>
        <taxon>Eurotiomycetes</taxon>
        <taxon>Eurotiomycetidae</taxon>
        <taxon>Eurotiales</taxon>
        <taxon>Aspergillaceae</taxon>
        <taxon>Penicillium</taxon>
    </lineage>
</organism>
<feature type="compositionally biased region" description="Low complexity" evidence="1">
    <location>
        <begin position="615"/>
        <end position="625"/>
    </location>
</feature>
<evidence type="ECO:0000313" key="2">
    <source>
        <dbReference type="EMBL" id="OQD95764.1"/>
    </source>
</evidence>
<evidence type="ECO:0008006" key="4">
    <source>
        <dbReference type="Google" id="ProtNLM"/>
    </source>
</evidence>
<dbReference type="InterPro" id="IPR011009">
    <property type="entry name" value="Kinase-like_dom_sf"/>
</dbReference>
<accession>A0A1V6R2Q0</accession>
<gene>
    <name evidence="2" type="ORF">PENVUL_c105G05604</name>
</gene>
<feature type="compositionally biased region" description="Polar residues" evidence="1">
    <location>
        <begin position="67"/>
        <end position="92"/>
    </location>
</feature>
<keyword evidence="3" id="KW-1185">Reference proteome</keyword>
<feature type="compositionally biased region" description="Basic and acidic residues" evidence="1">
    <location>
        <begin position="7"/>
        <end position="20"/>
    </location>
</feature>
<feature type="compositionally biased region" description="Basic and acidic residues" evidence="1">
    <location>
        <begin position="170"/>
        <end position="212"/>
    </location>
</feature>
<feature type="region of interest" description="Disordered" evidence="1">
    <location>
        <begin position="62"/>
        <end position="92"/>
    </location>
</feature>
<proteinExistence type="predicted"/>
<sequence length="897" mass="101209">MHSAALLEKEVSDLRAENEKKKQKRTRSTRTIVHEGDLSVQDVRELRSEPFEAQVARINNYREQGWRKQSPNHDVSLKNNKGSEKPQNGDSNPTHYLAFSVAATSLCLKAIRVEGNATTQFTVNLALLDQAPTHRDLSRLSQAISPSDTSMADNISPDYKALFLQAEKRRKEAEEQQRQAEERQKQAEDEGRREKRRREQEEERRKQAEERTQPTTFVEFLRHSHGLLSRPLRVETPSRSTTGKIPLPTGKYCPTRLEHWTDCPARLSELYSSVYRYLQLSPGGPPRLFPSLSELEGLGRLLGRKPISSEQELEAYERFAVEEHVYDIITKLCKLLAARDEFGLGDGIQFSNHTNSLNENEAIEADTSQPSSVHNPRPDQFCIHRVDGNTTTLLTSVEYKPPHKLSVSTLRLGLRPMDLWKDMVKSNKIPTNQEAKLRYNAERLACSTLVQEYHVMIQEGLEYSYVTNGIARVLLHVPRDTPSTLYYFFCDPNSEVNPEDEYYSQLLKTSVARTLCLCLMAFRSPTRGQEWRNSTRSELPLWTTSFDHTRSQIPKAELQQTLPHSDSTAMEYTSPESSSSYEPPSSPPVPPTAAGRRVSTRSQASCAPSGVQHRSQSPDSSGSDSNQATGRKRGFSQVTSSPYAQRAGRQQDPGSNQGTQARYRDAQFCSQRCLVGLQTGGVLDDCCPNVMLHRRSKDDLHHPITPEDLVRLLKAQLDENIDRCTPLGGCGAYGAPFKLACTIYGYTVVGKGTTSGLWKEVSREAQVYQILRKAQGSAVPVFLGTIDLAKIYFLHGAGEIRHMLVMGWGGESTASMELTPSLHREIRRSNKEIKALGIIHKDLRRDNVLWNEELGRALIIDFHCSTLKSRPTLQRPRAVKRRLCQPEIGDPKRLHVT</sequence>
<protein>
    <recommendedName>
        <fullName evidence="4">Protein kinase domain-containing protein</fullName>
    </recommendedName>
</protein>
<reference evidence="3" key="1">
    <citation type="journal article" date="2017" name="Nat. Microbiol.">
        <title>Global analysis of biosynthetic gene clusters reveals vast potential of secondary metabolite production in Penicillium species.</title>
        <authorList>
            <person name="Nielsen J.C."/>
            <person name="Grijseels S."/>
            <person name="Prigent S."/>
            <person name="Ji B."/>
            <person name="Dainat J."/>
            <person name="Nielsen K.F."/>
            <person name="Frisvad J.C."/>
            <person name="Workman M."/>
            <person name="Nielsen J."/>
        </authorList>
    </citation>
    <scope>NUCLEOTIDE SEQUENCE [LARGE SCALE GENOMIC DNA]</scope>
    <source>
        <strain evidence="3">IBT 29486</strain>
    </source>
</reference>